<evidence type="ECO:0000313" key="2">
    <source>
        <dbReference type="EMBL" id="MBL3672270.1"/>
    </source>
</evidence>
<evidence type="ECO:0000313" key="3">
    <source>
        <dbReference type="Proteomes" id="UP000644749"/>
    </source>
</evidence>
<feature type="domain" description="Chromosomal replication initiator DnaA C-terminal" evidence="1">
    <location>
        <begin position="5"/>
        <end position="72"/>
    </location>
</feature>
<dbReference type="Proteomes" id="UP000644749">
    <property type="component" value="Unassembled WGS sequence"/>
</dbReference>
<dbReference type="InterPro" id="IPR010921">
    <property type="entry name" value="Trp_repressor/repl_initiator"/>
</dbReference>
<dbReference type="RefSeq" id="WP_191307467.1">
    <property type="nucleotide sequence ID" value="NZ_JAESHT010000002.1"/>
</dbReference>
<dbReference type="EMBL" id="JAESHT010000002">
    <property type="protein sequence ID" value="MBL3672270.1"/>
    <property type="molecule type" value="Genomic_DNA"/>
</dbReference>
<reference evidence="2 3" key="1">
    <citation type="submission" date="2021-01" db="EMBL/GenBank/DDBJ databases">
        <title>011410 draft genome.</title>
        <authorList>
            <person name="Lang L."/>
        </authorList>
    </citation>
    <scope>NUCLEOTIDE SEQUENCE [LARGE SCALE GENOMIC DNA]</scope>
    <source>
        <strain evidence="2 3">KCTC 42845</strain>
    </source>
</reference>
<protein>
    <recommendedName>
        <fullName evidence="1">Chromosomal replication initiator DnaA C-terminal domain-containing protein</fullName>
    </recommendedName>
</protein>
<dbReference type="Gene3D" id="1.10.1750.10">
    <property type="match status" value="1"/>
</dbReference>
<proteinExistence type="predicted"/>
<dbReference type="SUPFAM" id="SSF48295">
    <property type="entry name" value="TrpR-like"/>
    <property type="match status" value="1"/>
</dbReference>
<gene>
    <name evidence="2" type="ORF">JL111_02115</name>
</gene>
<dbReference type="InterPro" id="IPR013159">
    <property type="entry name" value="DnaA_C"/>
</dbReference>
<accession>A0ABS1S113</accession>
<comment type="caution">
    <text evidence="2">The sequence shown here is derived from an EMBL/GenBank/DDBJ whole genome shotgun (WGS) entry which is preliminary data.</text>
</comment>
<dbReference type="Pfam" id="PF08299">
    <property type="entry name" value="Bac_DnaA_C"/>
    <property type="match status" value="1"/>
</dbReference>
<keyword evidence="3" id="KW-1185">Reference proteome</keyword>
<dbReference type="SMART" id="SM00760">
    <property type="entry name" value="Bac_DnaA_C"/>
    <property type="match status" value="1"/>
</dbReference>
<organism evidence="2 3">
    <name type="scientific">Paracoccus aerius</name>
    <dbReference type="NCBI Taxonomy" id="1915382"/>
    <lineage>
        <taxon>Bacteria</taxon>
        <taxon>Pseudomonadati</taxon>
        <taxon>Pseudomonadota</taxon>
        <taxon>Alphaproteobacteria</taxon>
        <taxon>Rhodobacterales</taxon>
        <taxon>Paracoccaceae</taxon>
        <taxon>Paracoccus</taxon>
    </lineage>
</organism>
<sequence>MSRVSIRDMAHEACAATNHSVAEVMGKSRKAALCRVRERIWLRAYEAGYSSVRIGRVFDRDHTSILHGIRNARRSVEDEAAGQPMSLA</sequence>
<name>A0ABS1S113_9RHOB</name>
<evidence type="ECO:0000259" key="1">
    <source>
        <dbReference type="SMART" id="SM00760"/>
    </source>
</evidence>